<dbReference type="Proteomes" id="UP000605970">
    <property type="component" value="Unassembled WGS sequence"/>
</dbReference>
<evidence type="ECO:0000313" key="2">
    <source>
        <dbReference type="EMBL" id="KAF7638188.1"/>
    </source>
</evidence>
<feature type="region of interest" description="Disordered" evidence="1">
    <location>
        <begin position="119"/>
        <end position="142"/>
    </location>
</feature>
<reference evidence="2" key="1">
    <citation type="journal article" date="2020" name="Ecol. Evol.">
        <title>Genome structure and content of the rice root-knot nematode (Meloidogyne graminicola).</title>
        <authorList>
            <person name="Phan N.T."/>
            <person name="Danchin E.G.J."/>
            <person name="Klopp C."/>
            <person name="Perfus-Barbeoch L."/>
            <person name="Kozlowski D.K."/>
            <person name="Koutsovoulos G.D."/>
            <person name="Lopez-Roques C."/>
            <person name="Bouchez O."/>
            <person name="Zahm M."/>
            <person name="Besnard G."/>
            <person name="Bellafiore S."/>
        </authorList>
    </citation>
    <scope>NUCLEOTIDE SEQUENCE</scope>
    <source>
        <strain evidence="2">VN-18</strain>
    </source>
</reference>
<gene>
    <name evidence="2" type="ORF">Mgra_00002416</name>
</gene>
<comment type="caution">
    <text evidence="2">The sequence shown here is derived from an EMBL/GenBank/DDBJ whole genome shotgun (WGS) entry which is preliminary data.</text>
</comment>
<accession>A0A8S9ZY26</accession>
<dbReference type="AlphaFoldDB" id="A0A8S9ZY26"/>
<organism evidence="2 3">
    <name type="scientific">Meloidogyne graminicola</name>
    <dbReference type="NCBI Taxonomy" id="189291"/>
    <lineage>
        <taxon>Eukaryota</taxon>
        <taxon>Metazoa</taxon>
        <taxon>Ecdysozoa</taxon>
        <taxon>Nematoda</taxon>
        <taxon>Chromadorea</taxon>
        <taxon>Rhabditida</taxon>
        <taxon>Tylenchina</taxon>
        <taxon>Tylenchomorpha</taxon>
        <taxon>Tylenchoidea</taxon>
        <taxon>Meloidogynidae</taxon>
        <taxon>Meloidogyninae</taxon>
        <taxon>Meloidogyne</taxon>
    </lineage>
</organism>
<dbReference type="Gene3D" id="1.10.10.60">
    <property type="entry name" value="Homeodomain-like"/>
    <property type="match status" value="1"/>
</dbReference>
<dbReference type="OrthoDB" id="5887429at2759"/>
<feature type="compositionally biased region" description="Basic residues" evidence="1">
    <location>
        <begin position="7"/>
        <end position="19"/>
    </location>
</feature>
<dbReference type="EMBL" id="JABEBT010000014">
    <property type="protein sequence ID" value="KAF7638188.1"/>
    <property type="molecule type" value="Genomic_DNA"/>
</dbReference>
<name>A0A8S9ZY26_9BILA</name>
<proteinExistence type="predicted"/>
<sequence>MKGQQQQRKKATPIKQHKAISKEECKNQTKLSSPQLQINKRRGVRVKINKETNFSSSDCNAIRWSAKEINNLTMAMELAVNPRSDEDWNKIAETVGKGCSRKRSGEECKLRAEKSGLLSSVTSSASHPVNNNPKKSKPVRRAKSMKCIFSSESEESTSEIHRRHFDEFFAKQKSPITECLDMDDTLVRVCSIDVPTHPYMRLRNLRRPFMLKILSEDSARDDDGDCSASEIETGK</sequence>
<keyword evidence="3" id="KW-1185">Reference proteome</keyword>
<protein>
    <recommendedName>
        <fullName evidence="4">Myb-like domain-containing protein</fullName>
    </recommendedName>
</protein>
<evidence type="ECO:0000313" key="3">
    <source>
        <dbReference type="Proteomes" id="UP000605970"/>
    </source>
</evidence>
<feature type="region of interest" description="Disordered" evidence="1">
    <location>
        <begin position="1"/>
        <end position="34"/>
    </location>
</feature>
<evidence type="ECO:0000256" key="1">
    <source>
        <dbReference type="SAM" id="MobiDB-lite"/>
    </source>
</evidence>
<evidence type="ECO:0008006" key="4">
    <source>
        <dbReference type="Google" id="ProtNLM"/>
    </source>
</evidence>